<dbReference type="Gene3D" id="2.40.160.60">
    <property type="entry name" value="Outer membrane protein transport protein (OMPP1/FadL/TodX)"/>
    <property type="match status" value="1"/>
</dbReference>
<sequence>MGETQLASGMFFKGVASLAVLSSFASSSFAGGLERGGYNIDLLFDPSRFAVESTATFVMPQRKLKNVDDINPANGDLNTIPGYSTSADDSEDYWSPRIGAKAAIGDADCMFDYSQPYGAHTNPGARWAGASDNIETKVNSDNYALTCSYRFDMGPGQFRVIGGANYLEMDGFKERLLVPPELLGLLGLPGSGVGRLDLEGDGWGWRAGVAYEIPEYALRASLMYYSEVKLNEVTGTVDLTQVPAALHPLGGLIIPVEGSTAMPDAVELKLQSGIAPDWLAFGSVKWTDWSQLQRIPFYNSGVEITSLDLGYRDGWTITGGVGHKFNDQWSGAVSVTWDRGTSQEYGSQTDSWLLGAGVSYSPNKNVEFRFGGVLGILTSGDSSPTTIDGVGVGDEATYEFDNDLVTALSTSLKVKF</sequence>
<evidence type="ECO:0000256" key="2">
    <source>
        <dbReference type="ARBA" id="ARBA00008163"/>
    </source>
</evidence>
<dbReference type="PANTHER" id="PTHR35093">
    <property type="entry name" value="OUTER MEMBRANE PROTEIN NMB0088-RELATED"/>
    <property type="match status" value="1"/>
</dbReference>
<proteinExistence type="inferred from homology"/>
<dbReference type="AlphaFoldDB" id="A0A0B4X3G9"/>
<dbReference type="Pfam" id="PF03349">
    <property type="entry name" value="Toluene_X"/>
    <property type="match status" value="1"/>
</dbReference>
<accession>A0A0B4X3G9</accession>
<evidence type="ECO:0000313" key="8">
    <source>
        <dbReference type="EMBL" id="AJD41023.1"/>
    </source>
</evidence>
<dbReference type="KEGG" id="rga:RGR602_CH01684"/>
<comment type="similarity">
    <text evidence="2">Belongs to the OmpP1/FadL family.</text>
</comment>
<evidence type="ECO:0000256" key="4">
    <source>
        <dbReference type="ARBA" id="ARBA00022692"/>
    </source>
</evidence>
<dbReference type="GO" id="GO:0015483">
    <property type="term" value="F:long-chain fatty acid transporting porin activity"/>
    <property type="evidence" value="ECO:0007669"/>
    <property type="project" value="TreeGrafter"/>
</dbReference>
<comment type="subcellular location">
    <subcellularLocation>
        <location evidence="1">Cell outer membrane</location>
        <topology evidence="1">Multi-pass membrane protein</topology>
    </subcellularLocation>
</comment>
<dbReference type="InterPro" id="IPR005017">
    <property type="entry name" value="OMPP1/FadL/TodX"/>
</dbReference>
<evidence type="ECO:0000256" key="6">
    <source>
        <dbReference type="ARBA" id="ARBA00023136"/>
    </source>
</evidence>
<name>A0A0B4X3G9_9HYPH</name>
<evidence type="ECO:0000313" key="9">
    <source>
        <dbReference type="Proteomes" id="UP000031368"/>
    </source>
</evidence>
<organism evidence="8 9">
    <name type="scientific">Rhizobium gallicum bv. gallicum R602sp</name>
    <dbReference type="NCBI Taxonomy" id="1041138"/>
    <lineage>
        <taxon>Bacteria</taxon>
        <taxon>Pseudomonadati</taxon>
        <taxon>Pseudomonadota</taxon>
        <taxon>Alphaproteobacteria</taxon>
        <taxon>Hyphomicrobiales</taxon>
        <taxon>Rhizobiaceae</taxon>
        <taxon>Rhizobium/Agrobacterium group</taxon>
        <taxon>Rhizobium</taxon>
    </lineage>
</organism>
<keyword evidence="6" id="KW-0472">Membrane</keyword>
<dbReference type="HOGENOM" id="CLU_039022_2_0_5"/>
<keyword evidence="7" id="KW-0998">Cell outer membrane</keyword>
<keyword evidence="4" id="KW-0812">Transmembrane</keyword>
<protein>
    <submittedName>
        <fullName evidence="8">Outer membrane protein</fullName>
    </submittedName>
</protein>
<gene>
    <name evidence="8" type="ORF">RGR602_CH01684</name>
</gene>
<evidence type="ECO:0000256" key="5">
    <source>
        <dbReference type="ARBA" id="ARBA00022729"/>
    </source>
</evidence>
<dbReference type="SUPFAM" id="SSF56935">
    <property type="entry name" value="Porins"/>
    <property type="match status" value="1"/>
</dbReference>
<keyword evidence="3" id="KW-1134">Transmembrane beta strand</keyword>
<dbReference type="GO" id="GO:0009279">
    <property type="term" value="C:cell outer membrane"/>
    <property type="evidence" value="ECO:0007669"/>
    <property type="project" value="UniProtKB-SubCell"/>
</dbReference>
<dbReference type="Proteomes" id="UP000031368">
    <property type="component" value="Chromosome"/>
</dbReference>
<evidence type="ECO:0000256" key="3">
    <source>
        <dbReference type="ARBA" id="ARBA00022452"/>
    </source>
</evidence>
<keyword evidence="9" id="KW-1185">Reference proteome</keyword>
<dbReference type="PANTHER" id="PTHR35093:SF8">
    <property type="entry name" value="OUTER MEMBRANE PROTEIN NMB0088-RELATED"/>
    <property type="match status" value="1"/>
</dbReference>
<keyword evidence="5" id="KW-0732">Signal</keyword>
<dbReference type="EMBL" id="CP006877">
    <property type="protein sequence ID" value="AJD41023.1"/>
    <property type="molecule type" value="Genomic_DNA"/>
</dbReference>
<evidence type="ECO:0000256" key="1">
    <source>
        <dbReference type="ARBA" id="ARBA00004571"/>
    </source>
</evidence>
<evidence type="ECO:0000256" key="7">
    <source>
        <dbReference type="ARBA" id="ARBA00023237"/>
    </source>
</evidence>
<reference evidence="8 9" key="1">
    <citation type="submission" date="2013-11" db="EMBL/GenBank/DDBJ databases">
        <title>Complete genome sequence of Rhizobium gallicum bv. gallicum R602.</title>
        <authorList>
            <person name="Bustos P."/>
            <person name="Santamaria R.I."/>
            <person name="Lozano L."/>
            <person name="Acosta J.L."/>
            <person name="Ormeno-Orrillo E."/>
            <person name="Rogel M.A."/>
            <person name="Romero D."/>
            <person name="Cevallos M.A."/>
            <person name="Martinez-Romero E."/>
            <person name="Gonzalez V."/>
        </authorList>
    </citation>
    <scope>NUCLEOTIDE SEQUENCE [LARGE SCALE GENOMIC DNA]</scope>
    <source>
        <strain evidence="8 9">R602</strain>
    </source>
</reference>